<evidence type="ECO:0000313" key="2">
    <source>
        <dbReference type="EMBL" id="OXR46334.1"/>
    </source>
</evidence>
<evidence type="ECO:0000313" key="3">
    <source>
        <dbReference type="Proteomes" id="UP000215506"/>
    </source>
</evidence>
<evidence type="ECO:0000259" key="1">
    <source>
        <dbReference type="Pfam" id="PF11706"/>
    </source>
</evidence>
<organism evidence="2 3">
    <name type="scientific">Nocardia cerradoensis</name>
    <dbReference type="NCBI Taxonomy" id="85688"/>
    <lineage>
        <taxon>Bacteria</taxon>
        <taxon>Bacillati</taxon>
        <taxon>Actinomycetota</taxon>
        <taxon>Actinomycetes</taxon>
        <taxon>Mycobacteriales</taxon>
        <taxon>Nocardiaceae</taxon>
        <taxon>Nocardia</taxon>
    </lineage>
</organism>
<gene>
    <name evidence="2" type="ORF">B7C42_01300</name>
</gene>
<comment type="caution">
    <text evidence="2">The sequence shown here is derived from an EMBL/GenBank/DDBJ whole genome shotgun (WGS) entry which is preliminary data.</text>
</comment>
<dbReference type="Pfam" id="PF11706">
    <property type="entry name" value="zf-CGNR"/>
    <property type="match status" value="1"/>
</dbReference>
<dbReference type="Pfam" id="PF07336">
    <property type="entry name" value="ABATE"/>
    <property type="match status" value="1"/>
</dbReference>
<dbReference type="Gene3D" id="1.10.3300.10">
    <property type="entry name" value="Jann2411-like domain"/>
    <property type="match status" value="1"/>
</dbReference>
<dbReference type="PANTHER" id="PTHR35525">
    <property type="entry name" value="BLL6575 PROTEIN"/>
    <property type="match status" value="1"/>
</dbReference>
<accession>A0A231HBL9</accession>
<dbReference type="InterPro" id="IPR010852">
    <property type="entry name" value="ABATE"/>
</dbReference>
<keyword evidence="3" id="KW-1185">Reference proteome</keyword>
<dbReference type="PANTHER" id="PTHR35525:SF3">
    <property type="entry name" value="BLL6575 PROTEIN"/>
    <property type="match status" value="1"/>
</dbReference>
<dbReference type="EMBL" id="NGAF01000002">
    <property type="protein sequence ID" value="OXR46334.1"/>
    <property type="molecule type" value="Genomic_DNA"/>
</dbReference>
<proteinExistence type="predicted"/>
<dbReference type="InterPro" id="IPR021005">
    <property type="entry name" value="Znf_CGNR"/>
</dbReference>
<dbReference type="SUPFAM" id="SSF160904">
    <property type="entry name" value="Jann2411-like"/>
    <property type="match status" value="1"/>
</dbReference>
<protein>
    <recommendedName>
        <fullName evidence="1">Zinc finger CGNR domain-containing protein</fullName>
    </recommendedName>
</protein>
<dbReference type="Proteomes" id="UP000215506">
    <property type="component" value="Unassembled WGS sequence"/>
</dbReference>
<reference evidence="2 3" key="1">
    <citation type="submission" date="2017-07" db="EMBL/GenBank/DDBJ databases">
        <title>First draft Genome Sequence of Nocardia cerradoensis isolated from human infection.</title>
        <authorList>
            <person name="Carrasco G."/>
        </authorList>
    </citation>
    <scope>NUCLEOTIDE SEQUENCE [LARGE SCALE GENOMIC DNA]</scope>
    <source>
        <strain evidence="2 3">CNM20130759</strain>
    </source>
</reference>
<dbReference type="AlphaFoldDB" id="A0A231HBL9"/>
<name>A0A231HBL9_9NOCA</name>
<feature type="domain" description="Zinc finger CGNR" evidence="1">
    <location>
        <begin position="145"/>
        <end position="188"/>
    </location>
</feature>
<sequence>MRLTCQGGYYDEVFTFVSGNVALDFAGTVQERDASFVDLLTTPAALGEWLIAAGLLDSAARCDAADLARAVELREAVYRLALATTTGEPWRDADRMLVNRIADGPKPSIALRADAGVTRRGDCDHALARIATEAIELLGGPDRDRIKQCGRDTCTRLYLDTSRAGSRRWCDMTLCGNRAKSASFRARRGKP</sequence>
<dbReference type="InterPro" id="IPR023286">
    <property type="entry name" value="ABATE_dom_sf"/>
</dbReference>